<dbReference type="AlphaFoldDB" id="A0A5C8M367"/>
<dbReference type="GO" id="GO:0006811">
    <property type="term" value="P:monoatomic ion transport"/>
    <property type="evidence" value="ECO:0007669"/>
    <property type="project" value="UniProtKB-KW"/>
</dbReference>
<evidence type="ECO:0000256" key="10">
    <source>
        <dbReference type="ARBA" id="ARBA00023237"/>
    </source>
</evidence>
<feature type="domain" description="Porin" evidence="12">
    <location>
        <begin position="12"/>
        <end position="302"/>
    </location>
</feature>
<keyword evidence="10" id="KW-0998">Cell outer membrane</keyword>
<evidence type="ECO:0000256" key="2">
    <source>
        <dbReference type="ARBA" id="ARBA00011233"/>
    </source>
</evidence>
<gene>
    <name evidence="13" type="ORF">FU839_01220</name>
</gene>
<evidence type="ECO:0000313" key="14">
    <source>
        <dbReference type="Proteomes" id="UP000321814"/>
    </source>
</evidence>
<dbReference type="InterPro" id="IPR050298">
    <property type="entry name" value="Gram-neg_bact_OMP"/>
</dbReference>
<dbReference type="InterPro" id="IPR023614">
    <property type="entry name" value="Porin_dom_sf"/>
</dbReference>
<protein>
    <submittedName>
        <fullName evidence="13">Porin</fullName>
    </submittedName>
</protein>
<dbReference type="CDD" id="cd00342">
    <property type="entry name" value="gram_neg_porins"/>
    <property type="match status" value="1"/>
</dbReference>
<evidence type="ECO:0000256" key="3">
    <source>
        <dbReference type="ARBA" id="ARBA00022448"/>
    </source>
</evidence>
<keyword evidence="5" id="KW-0812">Transmembrane</keyword>
<evidence type="ECO:0000256" key="5">
    <source>
        <dbReference type="ARBA" id="ARBA00022692"/>
    </source>
</evidence>
<sequence>MNNKYCATVGSLMLLSAGAQAFEWDVYGKLDLQGLYVDKGLYRYADQGWQIEAPFTRLGFKARQELVDNLDLIVVYEWQVNGLDEANKDDRLGSRNTYIGFAGNWGELVFGKNDTRFKKSEGKIDLFNETLNDIAQLSAGQDRLENIIGYQSPVIEGFQLQATYQTGASDEVAGGYDWTLSYGDSGFKAYPYYFAYSQARELNNIDAERILAHFKLMELSGGQLSAGLMLQHSEHIRRNVEGDAVMAQLAYKLEALTYKLQWQRDDSKIRHPETGTLWSVGADYALNSEMVIYTMFSALDFDTEQDESAALGFKYNF</sequence>
<reference evidence="13 14" key="1">
    <citation type="submission" date="2019-08" db="EMBL/GenBank/DDBJ databases">
        <title>Draft genome analysis of Rheinheimera tangshanensis isolated from the roots of fresh rice plants (Oryza sativa).</title>
        <authorList>
            <person name="Yu Q."/>
            <person name="Qi Y."/>
            <person name="Zhang H."/>
            <person name="Pu J."/>
        </authorList>
    </citation>
    <scope>NUCLEOTIDE SEQUENCE [LARGE SCALE GENOMIC DNA]</scope>
    <source>
        <strain evidence="13 14">JA3-B52</strain>
    </source>
</reference>
<dbReference type="SUPFAM" id="SSF56935">
    <property type="entry name" value="Porins"/>
    <property type="match status" value="1"/>
</dbReference>
<keyword evidence="14" id="KW-1185">Reference proteome</keyword>
<dbReference type="Proteomes" id="UP000321814">
    <property type="component" value="Unassembled WGS sequence"/>
</dbReference>
<keyword evidence="7" id="KW-0406">Ion transport</keyword>
<evidence type="ECO:0000256" key="6">
    <source>
        <dbReference type="ARBA" id="ARBA00022729"/>
    </source>
</evidence>
<organism evidence="13 14">
    <name type="scientific">Rheinheimera tangshanensis</name>
    <dbReference type="NCBI Taxonomy" id="400153"/>
    <lineage>
        <taxon>Bacteria</taxon>
        <taxon>Pseudomonadati</taxon>
        <taxon>Pseudomonadota</taxon>
        <taxon>Gammaproteobacteria</taxon>
        <taxon>Chromatiales</taxon>
        <taxon>Chromatiaceae</taxon>
        <taxon>Rheinheimera</taxon>
    </lineage>
</organism>
<dbReference type="GO" id="GO:0015288">
    <property type="term" value="F:porin activity"/>
    <property type="evidence" value="ECO:0007669"/>
    <property type="project" value="UniProtKB-KW"/>
</dbReference>
<evidence type="ECO:0000256" key="11">
    <source>
        <dbReference type="SAM" id="SignalP"/>
    </source>
</evidence>
<dbReference type="Gene3D" id="2.40.160.10">
    <property type="entry name" value="Porin"/>
    <property type="match status" value="1"/>
</dbReference>
<dbReference type="OrthoDB" id="8173690at2"/>
<feature type="chain" id="PRO_5022676053" evidence="11">
    <location>
        <begin position="22"/>
        <end position="317"/>
    </location>
</feature>
<keyword evidence="8" id="KW-0626">Porin</keyword>
<dbReference type="GO" id="GO:0009279">
    <property type="term" value="C:cell outer membrane"/>
    <property type="evidence" value="ECO:0007669"/>
    <property type="project" value="UniProtKB-SubCell"/>
</dbReference>
<evidence type="ECO:0000256" key="8">
    <source>
        <dbReference type="ARBA" id="ARBA00023114"/>
    </source>
</evidence>
<comment type="caution">
    <text evidence="13">The sequence shown here is derived from an EMBL/GenBank/DDBJ whole genome shotgun (WGS) entry which is preliminary data.</text>
</comment>
<dbReference type="RefSeq" id="WP_147902859.1">
    <property type="nucleotide sequence ID" value="NZ_BAAAGC010000002.1"/>
</dbReference>
<proteinExistence type="predicted"/>
<feature type="signal peptide" evidence="11">
    <location>
        <begin position="1"/>
        <end position="21"/>
    </location>
</feature>
<keyword evidence="4" id="KW-1134">Transmembrane beta strand</keyword>
<keyword evidence="6 11" id="KW-0732">Signal</keyword>
<name>A0A5C8M367_9GAMM</name>
<comment type="subunit">
    <text evidence="2">Homotrimer.</text>
</comment>
<dbReference type="PANTHER" id="PTHR34501:SF9">
    <property type="entry name" value="MAJOR OUTER MEMBRANE PROTEIN P.IA"/>
    <property type="match status" value="1"/>
</dbReference>
<evidence type="ECO:0000256" key="7">
    <source>
        <dbReference type="ARBA" id="ARBA00023065"/>
    </source>
</evidence>
<dbReference type="GO" id="GO:0046930">
    <property type="term" value="C:pore complex"/>
    <property type="evidence" value="ECO:0007669"/>
    <property type="project" value="UniProtKB-KW"/>
</dbReference>
<keyword evidence="9" id="KW-0472">Membrane</keyword>
<evidence type="ECO:0000313" key="13">
    <source>
        <dbReference type="EMBL" id="TXK82934.1"/>
    </source>
</evidence>
<dbReference type="EMBL" id="VRLR01000001">
    <property type="protein sequence ID" value="TXK82934.1"/>
    <property type="molecule type" value="Genomic_DNA"/>
</dbReference>
<comment type="subcellular location">
    <subcellularLocation>
        <location evidence="1">Cell outer membrane</location>
        <topology evidence="1">Multi-pass membrane protein</topology>
    </subcellularLocation>
</comment>
<evidence type="ECO:0000259" key="12">
    <source>
        <dbReference type="Pfam" id="PF13609"/>
    </source>
</evidence>
<dbReference type="InterPro" id="IPR033900">
    <property type="entry name" value="Gram_neg_porin_domain"/>
</dbReference>
<evidence type="ECO:0000256" key="9">
    <source>
        <dbReference type="ARBA" id="ARBA00023136"/>
    </source>
</evidence>
<accession>A0A5C8M367</accession>
<evidence type="ECO:0000256" key="1">
    <source>
        <dbReference type="ARBA" id="ARBA00004571"/>
    </source>
</evidence>
<evidence type="ECO:0000256" key="4">
    <source>
        <dbReference type="ARBA" id="ARBA00022452"/>
    </source>
</evidence>
<dbReference type="PANTHER" id="PTHR34501">
    <property type="entry name" value="PROTEIN YDDL-RELATED"/>
    <property type="match status" value="1"/>
</dbReference>
<keyword evidence="3" id="KW-0813">Transport</keyword>
<dbReference type="Pfam" id="PF13609">
    <property type="entry name" value="Porin_4"/>
    <property type="match status" value="1"/>
</dbReference>